<sequence length="69" mass="6623">MEAIKTSGLRGARDVARAGDGGGVSERGAPLAGHGNHDRSRRIEGAVASLYGYGGGGGRGGGCGGKALG</sequence>
<evidence type="ECO:0000313" key="1">
    <source>
        <dbReference type="EMBL" id="KAJ8128938.1"/>
    </source>
</evidence>
<accession>A0ACC2JNY0</accession>
<evidence type="ECO:0000313" key="2">
    <source>
        <dbReference type="Proteomes" id="UP001153332"/>
    </source>
</evidence>
<organism evidence="1 2">
    <name type="scientific">Lasiodiplodia mahajangana</name>
    <dbReference type="NCBI Taxonomy" id="1108764"/>
    <lineage>
        <taxon>Eukaryota</taxon>
        <taxon>Fungi</taxon>
        <taxon>Dikarya</taxon>
        <taxon>Ascomycota</taxon>
        <taxon>Pezizomycotina</taxon>
        <taxon>Dothideomycetes</taxon>
        <taxon>Dothideomycetes incertae sedis</taxon>
        <taxon>Botryosphaeriales</taxon>
        <taxon>Botryosphaeriaceae</taxon>
        <taxon>Lasiodiplodia</taxon>
    </lineage>
</organism>
<gene>
    <name evidence="1" type="ORF">O1611_g4694</name>
</gene>
<reference evidence="1" key="1">
    <citation type="submission" date="2022-12" db="EMBL/GenBank/DDBJ databases">
        <title>Genome Sequence of Lasiodiplodia mahajangana.</title>
        <authorList>
            <person name="Buettner E."/>
        </authorList>
    </citation>
    <scope>NUCLEOTIDE SEQUENCE</scope>
    <source>
        <strain evidence="1">VT137</strain>
    </source>
</reference>
<dbReference type="Proteomes" id="UP001153332">
    <property type="component" value="Unassembled WGS sequence"/>
</dbReference>
<keyword evidence="2" id="KW-1185">Reference proteome</keyword>
<comment type="caution">
    <text evidence="1">The sequence shown here is derived from an EMBL/GenBank/DDBJ whole genome shotgun (WGS) entry which is preliminary data.</text>
</comment>
<name>A0ACC2JNY0_9PEZI</name>
<proteinExistence type="predicted"/>
<protein>
    <submittedName>
        <fullName evidence="1">Uncharacterized protein</fullName>
    </submittedName>
</protein>
<dbReference type="EMBL" id="JAPUUL010000911">
    <property type="protein sequence ID" value="KAJ8128938.1"/>
    <property type="molecule type" value="Genomic_DNA"/>
</dbReference>